<gene>
    <name evidence="1" type="ORF">GURKE_02470</name>
</gene>
<protein>
    <submittedName>
        <fullName evidence="1">Uncharacterized protein</fullName>
    </submittedName>
</protein>
<name>A0A9E7SQJ9_9CAUD</name>
<evidence type="ECO:0000313" key="2">
    <source>
        <dbReference type="Proteomes" id="UP001055634"/>
    </source>
</evidence>
<keyword evidence="2" id="KW-1185">Reference proteome</keyword>
<dbReference type="Proteomes" id="UP001055634">
    <property type="component" value="Segment"/>
</dbReference>
<sequence length="66" mass="6991">MISKPEDMDLTSIVGLTPAQAALATGMTIRETFRNGSVLVVTKDYRTDRINVATDAGYITSVSGIG</sequence>
<accession>A0A9E7SQJ9</accession>
<evidence type="ECO:0000313" key="1">
    <source>
        <dbReference type="EMBL" id="UTC28278.1"/>
    </source>
</evidence>
<dbReference type="EMBL" id="ON529850">
    <property type="protein sequence ID" value="UTC28278.1"/>
    <property type="molecule type" value="Genomic_DNA"/>
</dbReference>
<reference evidence="1" key="1">
    <citation type="submission" date="2022-04" db="EMBL/GenBank/DDBJ databases">
        <authorList>
            <person name="Friedrich I."/>
            <person name="Schneider D."/>
            <person name="Poehlein A."/>
            <person name="Hertel R."/>
            <person name="Daniel R."/>
        </authorList>
    </citation>
    <scope>NUCLEOTIDE SEQUENCE</scope>
</reference>
<proteinExistence type="predicted"/>
<organism evidence="1 2">
    <name type="scientific">Brevundimonas phage vB_BpoS-Gurke</name>
    <dbReference type="NCBI Taxonomy" id="2948599"/>
    <lineage>
        <taxon>Viruses</taxon>
        <taxon>Duplodnaviria</taxon>
        <taxon>Heunggongvirae</taxon>
        <taxon>Uroviricota</taxon>
        <taxon>Caudoviricetes</taxon>
        <taxon>Jeanschmidtviridae</taxon>
        <taxon>Kikimoravirus</taxon>
        <taxon>Kikimoravirus gurke</taxon>
    </lineage>
</organism>